<proteinExistence type="predicted"/>
<accession>A0A447Z332</accession>
<keyword evidence="2" id="KW-1185">Reference proteome</keyword>
<evidence type="ECO:0000313" key="2">
    <source>
        <dbReference type="Proteomes" id="UP000270025"/>
    </source>
</evidence>
<reference evidence="1 2" key="1">
    <citation type="submission" date="2018-12" db="EMBL/GenBank/DDBJ databases">
        <authorList>
            <consortium name="Pathogen Informatics"/>
        </authorList>
    </citation>
    <scope>NUCLEOTIDE SEQUENCE [LARGE SCALE GENOMIC DNA]</scope>
    <source>
        <strain evidence="1 2">NCTC3166</strain>
    </source>
</reference>
<gene>
    <name evidence="1" type="ORF">NCTC3166_00468</name>
</gene>
<sequence length="98" mass="11484">MKLRDLIWFATGATISYQLVKNREPLKNEFNETKQLTDGIQSNLSKIKKNIEIIQEQRVLLNQLLEDFSYKARVFSQQANASVEQIQTIWSEKSNDHE</sequence>
<name>A0A447Z332_9STRE</name>
<dbReference type="AlphaFoldDB" id="A0A447Z332"/>
<dbReference type="KEGG" id="svf:NCTC3166_00468"/>
<organism evidence="1 2">
    <name type="scientific">Streptococcus viridans</name>
    <dbReference type="NCBI Taxonomy" id="78535"/>
    <lineage>
        <taxon>Bacteria</taxon>
        <taxon>Bacillati</taxon>
        <taxon>Bacillota</taxon>
        <taxon>Bacilli</taxon>
        <taxon>Lactobacillales</taxon>
        <taxon>Streptococcaceae</taxon>
        <taxon>Streptococcus</taxon>
    </lineage>
</organism>
<evidence type="ECO:0000313" key="1">
    <source>
        <dbReference type="EMBL" id="VED66674.1"/>
    </source>
</evidence>
<protein>
    <submittedName>
        <fullName evidence="1">Methyl-accepting chemotaxis protein</fullName>
    </submittedName>
</protein>
<dbReference type="RefSeq" id="WP_126403818.1">
    <property type="nucleotide sequence ID" value="NZ_LR134266.1"/>
</dbReference>
<dbReference type="Proteomes" id="UP000270025">
    <property type="component" value="Chromosome"/>
</dbReference>
<dbReference type="EMBL" id="LR134266">
    <property type="protein sequence ID" value="VED66674.1"/>
    <property type="molecule type" value="Genomic_DNA"/>
</dbReference>